<name>A0ABV8CE10_9GAMM</name>
<evidence type="ECO:0000313" key="2">
    <source>
        <dbReference type="EMBL" id="MFC3908548.1"/>
    </source>
</evidence>
<dbReference type="RefSeq" id="WP_382341938.1">
    <property type="nucleotide sequence ID" value="NZ_JBHSAB010000006.1"/>
</dbReference>
<keyword evidence="2" id="KW-0808">Transferase</keyword>
<evidence type="ECO:0000259" key="1">
    <source>
        <dbReference type="Pfam" id="PF13847"/>
    </source>
</evidence>
<dbReference type="InterPro" id="IPR029063">
    <property type="entry name" value="SAM-dependent_MTases_sf"/>
</dbReference>
<dbReference type="PANTHER" id="PTHR43861">
    <property type="entry name" value="TRANS-ACONITATE 2-METHYLTRANSFERASE-RELATED"/>
    <property type="match status" value="1"/>
</dbReference>
<dbReference type="Gene3D" id="3.40.50.150">
    <property type="entry name" value="Vaccinia Virus protein VP39"/>
    <property type="match status" value="1"/>
</dbReference>
<accession>A0ABV8CE10</accession>
<dbReference type="CDD" id="cd02440">
    <property type="entry name" value="AdoMet_MTases"/>
    <property type="match status" value="1"/>
</dbReference>
<dbReference type="Proteomes" id="UP001595758">
    <property type="component" value="Unassembled WGS sequence"/>
</dbReference>
<dbReference type="EMBL" id="JBHSAB010000006">
    <property type="protein sequence ID" value="MFC3908548.1"/>
    <property type="molecule type" value="Genomic_DNA"/>
</dbReference>
<protein>
    <submittedName>
        <fullName evidence="2">Class I SAM-dependent methyltransferase</fullName>
        <ecNumber evidence="2">2.1.-.-</ecNumber>
    </submittedName>
</protein>
<proteinExistence type="predicted"/>
<dbReference type="SUPFAM" id="SSF53335">
    <property type="entry name" value="S-adenosyl-L-methionine-dependent methyltransferases"/>
    <property type="match status" value="1"/>
</dbReference>
<dbReference type="GO" id="GO:0032259">
    <property type="term" value="P:methylation"/>
    <property type="evidence" value="ECO:0007669"/>
    <property type="project" value="UniProtKB-KW"/>
</dbReference>
<organism evidence="2 3">
    <name type="scientific">Legionella dresdenensis</name>
    <dbReference type="NCBI Taxonomy" id="450200"/>
    <lineage>
        <taxon>Bacteria</taxon>
        <taxon>Pseudomonadati</taxon>
        <taxon>Pseudomonadota</taxon>
        <taxon>Gammaproteobacteria</taxon>
        <taxon>Legionellales</taxon>
        <taxon>Legionellaceae</taxon>
        <taxon>Legionella</taxon>
    </lineage>
</organism>
<dbReference type="GO" id="GO:0008168">
    <property type="term" value="F:methyltransferase activity"/>
    <property type="evidence" value="ECO:0007669"/>
    <property type="project" value="UniProtKB-KW"/>
</dbReference>
<feature type="domain" description="Methyltransferase" evidence="1">
    <location>
        <begin position="32"/>
        <end position="164"/>
    </location>
</feature>
<gene>
    <name evidence="2" type="ORF">ACFORL_05595</name>
</gene>
<evidence type="ECO:0000313" key="3">
    <source>
        <dbReference type="Proteomes" id="UP001595758"/>
    </source>
</evidence>
<reference evidence="3" key="1">
    <citation type="journal article" date="2019" name="Int. J. Syst. Evol. Microbiol.">
        <title>The Global Catalogue of Microorganisms (GCM) 10K type strain sequencing project: providing services to taxonomists for standard genome sequencing and annotation.</title>
        <authorList>
            <consortium name="The Broad Institute Genomics Platform"/>
            <consortium name="The Broad Institute Genome Sequencing Center for Infectious Disease"/>
            <person name="Wu L."/>
            <person name="Ma J."/>
        </authorList>
    </citation>
    <scope>NUCLEOTIDE SEQUENCE [LARGE SCALE GENOMIC DNA]</scope>
    <source>
        <strain evidence="3">CCUG 59858</strain>
    </source>
</reference>
<dbReference type="EC" id="2.1.-.-" evidence="2"/>
<comment type="caution">
    <text evidence="2">The sequence shown here is derived from an EMBL/GenBank/DDBJ whole genome shotgun (WGS) entry which is preliminary data.</text>
</comment>
<dbReference type="Pfam" id="PF13847">
    <property type="entry name" value="Methyltransf_31"/>
    <property type="match status" value="1"/>
</dbReference>
<keyword evidence="2" id="KW-0489">Methyltransferase</keyword>
<keyword evidence="3" id="KW-1185">Reference proteome</keyword>
<dbReference type="PANTHER" id="PTHR43861:SF1">
    <property type="entry name" value="TRANS-ACONITATE 2-METHYLTRANSFERASE"/>
    <property type="match status" value="1"/>
</dbReference>
<dbReference type="InterPro" id="IPR025714">
    <property type="entry name" value="Methyltranfer_dom"/>
</dbReference>
<sequence>MPQKNWNPHEYDKQSVLQYNTAMSMLNTLPLKGNEKILDIGCGTGRITSQIARERLTNGGSIIGLDINEGMIDYAKNNYVHNNLSFECKNVLDMDHEESFDLVISFWTLSWIPLKDQADALQKIIQSLNEDGNLFLMYPLKHDAYEVVTEVIKRPHWQKYFQNYAMPRSFITEEQYKDLILSHIPMDISVQKKEIECRYTSDQEMVDSINCWLAHVDEISEPREKNQFLWEVAEAYKAFRGISTPAMFYSTLEITGCKNTLQNNLKFTC</sequence>